<keyword evidence="2" id="KW-1185">Reference proteome</keyword>
<gene>
    <name evidence="1" type="ORF">PZN02_001897</name>
</gene>
<sequence length="48" mass="5508">MKKRLFLIPFRVAVADPANYFPFLYTVAALSSVCRRRFGLIDRDSVGE</sequence>
<dbReference type="Proteomes" id="UP001229355">
    <property type="component" value="Chromosome 1"/>
</dbReference>
<reference evidence="1 2" key="1">
    <citation type="submission" date="2023-03" db="EMBL/GenBank/DDBJ databases">
        <authorList>
            <person name="Kaur S."/>
            <person name="Espinosa-Saiz D."/>
            <person name="Velazquez E."/>
            <person name="Menendez E."/>
            <person name="diCenzo G.C."/>
        </authorList>
    </citation>
    <scope>NUCLEOTIDE SEQUENCE [LARGE SCALE GENOMIC DNA]</scope>
    <source>
        <strain evidence="1 2">LMG 24692</strain>
    </source>
</reference>
<accession>A0ABY8DEL4</accession>
<evidence type="ECO:0000313" key="1">
    <source>
        <dbReference type="EMBL" id="WEX89331.1"/>
    </source>
</evidence>
<dbReference type="RefSeq" id="WP_280661309.1">
    <property type="nucleotide sequence ID" value="NZ_CP120373.1"/>
</dbReference>
<proteinExistence type="predicted"/>
<protein>
    <submittedName>
        <fullName evidence="1">Uncharacterized protein</fullName>
    </submittedName>
</protein>
<dbReference type="EMBL" id="CP120373">
    <property type="protein sequence ID" value="WEX89331.1"/>
    <property type="molecule type" value="Genomic_DNA"/>
</dbReference>
<organism evidence="1 2">
    <name type="scientific">Sinorhizobium garamanticum</name>
    <dbReference type="NCBI Taxonomy" id="680247"/>
    <lineage>
        <taxon>Bacteria</taxon>
        <taxon>Pseudomonadati</taxon>
        <taxon>Pseudomonadota</taxon>
        <taxon>Alphaproteobacteria</taxon>
        <taxon>Hyphomicrobiales</taxon>
        <taxon>Rhizobiaceae</taxon>
        <taxon>Sinorhizobium/Ensifer group</taxon>
        <taxon>Sinorhizobium</taxon>
    </lineage>
</organism>
<evidence type="ECO:0000313" key="2">
    <source>
        <dbReference type="Proteomes" id="UP001229355"/>
    </source>
</evidence>
<name>A0ABY8DEL4_9HYPH</name>